<dbReference type="EMBL" id="ANOG01000049">
    <property type="protein sequence ID" value="EMI22713.1"/>
    <property type="molecule type" value="Genomic_DNA"/>
</dbReference>
<name>M5RTP3_9BACT</name>
<organism evidence="1 2">
    <name type="scientific">Rhodopirellula maiorica SM1</name>
    <dbReference type="NCBI Taxonomy" id="1265738"/>
    <lineage>
        <taxon>Bacteria</taxon>
        <taxon>Pseudomonadati</taxon>
        <taxon>Planctomycetota</taxon>
        <taxon>Planctomycetia</taxon>
        <taxon>Pirellulales</taxon>
        <taxon>Pirellulaceae</taxon>
        <taxon>Novipirellula</taxon>
    </lineage>
</organism>
<protein>
    <submittedName>
        <fullName evidence="1">Uncharacterized protein</fullName>
    </submittedName>
</protein>
<dbReference type="PATRIC" id="fig|1265738.3.peg.364"/>
<evidence type="ECO:0000313" key="2">
    <source>
        <dbReference type="Proteomes" id="UP000011991"/>
    </source>
</evidence>
<comment type="caution">
    <text evidence="1">The sequence shown here is derived from an EMBL/GenBank/DDBJ whole genome shotgun (WGS) entry which is preliminary data.</text>
</comment>
<proteinExistence type="predicted"/>
<dbReference type="Proteomes" id="UP000011991">
    <property type="component" value="Unassembled WGS sequence"/>
</dbReference>
<keyword evidence="2" id="KW-1185">Reference proteome</keyword>
<gene>
    <name evidence="1" type="ORF">RMSM_00360</name>
</gene>
<reference evidence="1 2" key="1">
    <citation type="journal article" date="2013" name="Mar. Genomics">
        <title>Expression of sulfatases in Rhodopirellula baltica and the diversity of sulfatases in the genus Rhodopirellula.</title>
        <authorList>
            <person name="Wegner C.E."/>
            <person name="Richter-Heitmann T."/>
            <person name="Klindworth A."/>
            <person name="Klockow C."/>
            <person name="Richter M."/>
            <person name="Achstetter T."/>
            <person name="Glockner F.O."/>
            <person name="Harder J."/>
        </authorList>
    </citation>
    <scope>NUCLEOTIDE SEQUENCE [LARGE SCALE GENOMIC DNA]</scope>
    <source>
        <strain evidence="1 2">SM1</strain>
    </source>
</reference>
<evidence type="ECO:0000313" key="1">
    <source>
        <dbReference type="EMBL" id="EMI22713.1"/>
    </source>
</evidence>
<accession>M5RTP3</accession>
<dbReference type="AlphaFoldDB" id="M5RTP3"/>
<sequence length="191" mass="20766">MGDHVFDPGGMLSYSPKGPGKEFLGVLGGAYEEECDEDRATVIEAGTQLLSVLRDESLDFHIDAPQYADALETLLVFLANSKSETVTAYSWEDPATLEQLLACEAEGGGGDDWAMEVISERADEFLPGLEAVLADSGQAEFHFSAIRMLLFCYPRDQATPIVEAFVENTSDLEKRKGALLLLAATDPQNQK</sequence>